<name>A0A6P7XVC5_9AMPH</name>
<dbReference type="InterPro" id="IPR047155">
    <property type="entry name" value="COMMD4/6/7/8"/>
</dbReference>
<dbReference type="CTD" id="170622"/>
<proteinExistence type="inferred from homology"/>
<dbReference type="InParanoid" id="A0A6P7XVC5"/>
<evidence type="ECO:0000256" key="3">
    <source>
        <dbReference type="ARBA" id="ARBA00093468"/>
    </source>
</evidence>
<dbReference type="GeneID" id="115468693"/>
<dbReference type="KEGG" id="muo:115468693"/>
<dbReference type="RefSeq" id="XP_030056463.1">
    <property type="nucleotide sequence ID" value="XM_030200603.1"/>
</dbReference>
<dbReference type="OrthoDB" id="10251827at2759"/>
<evidence type="ECO:0000313" key="6">
    <source>
        <dbReference type="RefSeq" id="XP_030056463.1"/>
    </source>
</evidence>
<evidence type="ECO:0000256" key="1">
    <source>
        <dbReference type="ARBA" id="ARBA00039908"/>
    </source>
</evidence>
<feature type="domain" description="COMM" evidence="4">
    <location>
        <begin position="142"/>
        <end position="209"/>
    </location>
</feature>
<dbReference type="PANTHER" id="PTHR16231:SF5">
    <property type="entry name" value="COMM DOMAIN-CONTAINING PROTEIN 6"/>
    <property type="match status" value="1"/>
</dbReference>
<dbReference type="GO" id="GO:0051059">
    <property type="term" value="F:NF-kappaB binding"/>
    <property type="evidence" value="ECO:0007669"/>
    <property type="project" value="TreeGrafter"/>
</dbReference>
<evidence type="ECO:0000256" key="2">
    <source>
        <dbReference type="ARBA" id="ARBA00093393"/>
    </source>
</evidence>
<evidence type="ECO:0000313" key="5">
    <source>
        <dbReference type="Proteomes" id="UP000515156"/>
    </source>
</evidence>
<reference evidence="6" key="1">
    <citation type="submission" date="2025-08" db="UniProtKB">
        <authorList>
            <consortium name="RefSeq"/>
        </authorList>
    </citation>
    <scope>IDENTIFICATION</scope>
</reference>
<gene>
    <name evidence="6" type="primary">COMMD6</name>
</gene>
<dbReference type="InterPro" id="IPR017920">
    <property type="entry name" value="COMM"/>
</dbReference>
<keyword evidence="5" id="KW-1185">Reference proteome</keyword>
<dbReference type="PROSITE" id="PS51269">
    <property type="entry name" value="COMM"/>
    <property type="match status" value="1"/>
</dbReference>
<dbReference type="Pfam" id="PF21672">
    <property type="entry name" value="COMM_HN"/>
    <property type="match status" value="1"/>
</dbReference>
<comment type="function">
    <text evidence="2">Scaffold protein in the commander complex that is essential for endosomal recycling of transmembrane cargos; the commander complex is composed of the CCC subcomplex and the retriever subcomplex. May modulate activity of cullin-RING E3 ubiquitin ligase (CRL) complexes. Down-regulates activation of NF-kappa-B. Inhibits TNF-induced NFKB1 activation.</text>
</comment>
<organism evidence="5 6">
    <name type="scientific">Microcaecilia unicolor</name>
    <dbReference type="NCBI Taxonomy" id="1415580"/>
    <lineage>
        <taxon>Eukaryota</taxon>
        <taxon>Metazoa</taxon>
        <taxon>Chordata</taxon>
        <taxon>Craniata</taxon>
        <taxon>Vertebrata</taxon>
        <taxon>Euteleostomi</taxon>
        <taxon>Amphibia</taxon>
        <taxon>Gymnophiona</taxon>
        <taxon>Siphonopidae</taxon>
        <taxon>Microcaecilia</taxon>
    </lineage>
</organism>
<dbReference type="PANTHER" id="PTHR16231">
    <property type="entry name" value="COMM DOMAIN-CONTAINING PROTEIN 4-8 FAMILY MEMBER"/>
    <property type="match status" value="1"/>
</dbReference>
<accession>A0A6P7XVC5</accession>
<protein>
    <recommendedName>
        <fullName evidence="1">COMM domain-containing protein 6</fullName>
    </recommendedName>
</protein>
<sequence>MAAGGSRAGLLGRSLAALDFDHTLAAIKTIPSDLFAELCQQVIQYLQCQTAGVNTAEICQRFQTAGTEVTIEELQKIVNTLIWLFSTAAQNKLSDEELSASLSTIRSVLPKQVLQVILQVWSQHGQSISLSEDPKNMVTVGQLVDFQWKLGVAVSSDSCRSLNHPYVTVMLKVADYSGQIVSKSFEMTIPQFQNFFKQFKEMAAVLESV</sequence>
<dbReference type="Proteomes" id="UP000515156">
    <property type="component" value="Chromosome 4"/>
</dbReference>
<dbReference type="AlphaFoldDB" id="A0A6P7XVC5"/>
<comment type="similarity">
    <text evidence="3">Belongs to the COMM domain-containing protein 6 family.</text>
</comment>
<dbReference type="Pfam" id="PF07258">
    <property type="entry name" value="COMM_domain"/>
    <property type="match status" value="1"/>
</dbReference>
<evidence type="ECO:0000259" key="4">
    <source>
        <dbReference type="PROSITE" id="PS51269"/>
    </source>
</evidence>